<keyword evidence="2" id="KW-1185">Reference proteome</keyword>
<accession>A0ABQ9H703</accession>
<dbReference type="Proteomes" id="UP001159363">
    <property type="component" value="Chromosome 6"/>
</dbReference>
<reference evidence="1 2" key="1">
    <citation type="submission" date="2023-02" db="EMBL/GenBank/DDBJ databases">
        <title>LHISI_Scaffold_Assembly.</title>
        <authorList>
            <person name="Stuart O.P."/>
            <person name="Cleave R."/>
            <person name="Magrath M.J.L."/>
            <person name="Mikheyev A.S."/>
        </authorList>
    </citation>
    <scope>NUCLEOTIDE SEQUENCE [LARGE SCALE GENOMIC DNA]</scope>
    <source>
        <strain evidence="1">Daus_M_001</strain>
        <tissue evidence="1">Leg muscle</tissue>
    </source>
</reference>
<name>A0ABQ9H703_9NEOP</name>
<gene>
    <name evidence="1" type="ORF">PR048_020697</name>
</gene>
<proteinExistence type="predicted"/>
<sequence length="271" mass="30605">MVHVQCWAHKLNIEASLWGSCLPELNTSQAQLHNIFDGKNILKMTQKLFHEYLPHILEYVNEIEDGGSAALYFTALDIEQVAVIQCSTQFLLEHCSALVECIVELEGSTCQLMHKISSKVSDLKDTFLLVSRGTVSELTRLRISNLKSAVKQCGCETRILKSWTAVPHQRVQKQLVISSVGKLFDPGNIVNKIVDSSLYPIVKIVPLLDQVQERKFIEVYHLFQKQVEAILQEERKVDVLQVLNGLKERHCEVAECAISALWIPPSNVDSE</sequence>
<organism evidence="1 2">
    <name type="scientific">Dryococelus australis</name>
    <dbReference type="NCBI Taxonomy" id="614101"/>
    <lineage>
        <taxon>Eukaryota</taxon>
        <taxon>Metazoa</taxon>
        <taxon>Ecdysozoa</taxon>
        <taxon>Arthropoda</taxon>
        <taxon>Hexapoda</taxon>
        <taxon>Insecta</taxon>
        <taxon>Pterygota</taxon>
        <taxon>Neoptera</taxon>
        <taxon>Polyneoptera</taxon>
        <taxon>Phasmatodea</taxon>
        <taxon>Verophasmatodea</taxon>
        <taxon>Anareolatae</taxon>
        <taxon>Phasmatidae</taxon>
        <taxon>Eurycanthinae</taxon>
        <taxon>Dryococelus</taxon>
    </lineage>
</organism>
<dbReference type="EMBL" id="JARBHB010000007">
    <property type="protein sequence ID" value="KAJ8880074.1"/>
    <property type="molecule type" value="Genomic_DNA"/>
</dbReference>
<evidence type="ECO:0000313" key="1">
    <source>
        <dbReference type="EMBL" id="KAJ8880074.1"/>
    </source>
</evidence>
<protein>
    <submittedName>
        <fullName evidence="1">Uncharacterized protein</fullName>
    </submittedName>
</protein>
<comment type="caution">
    <text evidence="1">The sequence shown here is derived from an EMBL/GenBank/DDBJ whole genome shotgun (WGS) entry which is preliminary data.</text>
</comment>
<evidence type="ECO:0000313" key="2">
    <source>
        <dbReference type="Proteomes" id="UP001159363"/>
    </source>
</evidence>